<feature type="transmembrane region" description="Helical" evidence="1">
    <location>
        <begin position="39"/>
        <end position="57"/>
    </location>
</feature>
<keyword evidence="1" id="KW-0472">Membrane</keyword>
<dbReference type="Proteomes" id="UP000228859">
    <property type="component" value="Unassembled WGS sequence"/>
</dbReference>
<dbReference type="EMBL" id="DLUI01000092">
    <property type="protein sequence ID" value="DAB38326.1"/>
    <property type="molecule type" value="Genomic_DNA"/>
</dbReference>
<feature type="non-terminal residue" evidence="2">
    <location>
        <position position="1"/>
    </location>
</feature>
<keyword evidence="1" id="KW-0812">Transmembrane</keyword>
<evidence type="ECO:0000313" key="3">
    <source>
        <dbReference type="Proteomes" id="UP000228859"/>
    </source>
</evidence>
<dbReference type="AlphaFoldDB" id="A0A2D3WJ68"/>
<organism evidence="2 3">
    <name type="scientific">Sulfuricurvum kujiense</name>
    <dbReference type="NCBI Taxonomy" id="148813"/>
    <lineage>
        <taxon>Bacteria</taxon>
        <taxon>Pseudomonadati</taxon>
        <taxon>Campylobacterota</taxon>
        <taxon>Epsilonproteobacteria</taxon>
        <taxon>Campylobacterales</taxon>
        <taxon>Sulfurimonadaceae</taxon>
        <taxon>Sulfuricurvum</taxon>
    </lineage>
</organism>
<protein>
    <submittedName>
        <fullName evidence="2">Uncharacterized protein</fullName>
    </submittedName>
</protein>
<gene>
    <name evidence="2" type="ORF">CFH83_06450</name>
</gene>
<accession>A0A2D3WJ68</accession>
<reference evidence="2 3" key="1">
    <citation type="journal article" date="2017" name="Front. Microbiol.">
        <title>Comparative Genomic Analysis of the Class Epsilonproteobacteria and Proposed Reclassification to Epsilonbacteraeota (phyl. nov.).</title>
        <authorList>
            <person name="Waite D.W."/>
            <person name="Vanwonterghem I."/>
            <person name="Rinke C."/>
            <person name="Parks D.H."/>
            <person name="Zhang Y."/>
            <person name="Takai K."/>
            <person name="Sievert S.M."/>
            <person name="Simon J."/>
            <person name="Campbell B.J."/>
            <person name="Hanson T.E."/>
            <person name="Woyke T."/>
            <person name="Klotz M.G."/>
            <person name="Hugenholtz P."/>
        </authorList>
    </citation>
    <scope>NUCLEOTIDE SEQUENCE [LARGE SCALE GENOMIC DNA]</scope>
    <source>
        <strain evidence="2">UBA12443</strain>
    </source>
</reference>
<proteinExistence type="predicted"/>
<comment type="caution">
    <text evidence="2">The sequence shown here is derived from an EMBL/GenBank/DDBJ whole genome shotgun (WGS) entry which is preliminary data.</text>
</comment>
<evidence type="ECO:0000313" key="2">
    <source>
        <dbReference type="EMBL" id="DAB38326.1"/>
    </source>
</evidence>
<keyword evidence="1" id="KW-1133">Transmembrane helix</keyword>
<sequence>EERESEITDIKQMIKEEKARQKSNIIENTTKNASAMVSLYRLLPYAFLILGFIGLENSHSLEILPYLVGLAVGMPMGYLIAKKLFISQS</sequence>
<name>A0A2D3WJ68_9BACT</name>
<feature type="transmembrane region" description="Helical" evidence="1">
    <location>
        <begin position="63"/>
        <end position="81"/>
    </location>
</feature>
<evidence type="ECO:0000256" key="1">
    <source>
        <dbReference type="SAM" id="Phobius"/>
    </source>
</evidence>